<proteinExistence type="inferred from homology"/>
<evidence type="ECO:0000256" key="2">
    <source>
        <dbReference type="ARBA" id="ARBA00006003"/>
    </source>
</evidence>
<keyword evidence="9" id="KW-0472">Membrane</keyword>
<evidence type="ECO:0000256" key="12">
    <source>
        <dbReference type="PIRSR" id="PIRSR005557-2"/>
    </source>
</evidence>
<evidence type="ECO:0000256" key="1">
    <source>
        <dbReference type="ARBA" id="ARBA00004323"/>
    </source>
</evidence>
<evidence type="ECO:0000256" key="5">
    <source>
        <dbReference type="ARBA" id="ARBA00022692"/>
    </source>
</evidence>
<dbReference type="PANTHER" id="PTHR11987:SF53">
    <property type="entry name" value="ALPHA-2,8-SIALYLTRANSFERASE 8F-LIKE"/>
    <property type="match status" value="1"/>
</dbReference>
<evidence type="ECO:0000256" key="10">
    <source>
        <dbReference type="ARBA" id="ARBA00023157"/>
    </source>
</evidence>
<evidence type="ECO:0000313" key="14">
    <source>
        <dbReference type="Proteomes" id="UP000887568"/>
    </source>
</evidence>
<keyword evidence="11" id="KW-0325">Glycoprotein</keyword>
<dbReference type="PIRSF" id="PIRSF005557">
    <property type="entry name" value="Sialyl_trans"/>
    <property type="match status" value="1"/>
</dbReference>
<dbReference type="GO" id="GO:0006491">
    <property type="term" value="P:N-glycan processing"/>
    <property type="evidence" value="ECO:0007669"/>
    <property type="project" value="TreeGrafter"/>
</dbReference>
<comment type="subcellular location">
    <subcellularLocation>
        <location evidence="1">Golgi apparatus membrane</location>
        <topology evidence="1">Single-pass type II membrane protein</topology>
    </subcellularLocation>
</comment>
<comment type="similarity">
    <text evidence="2">Belongs to the glycosyltransferase 29 family.</text>
</comment>
<dbReference type="Gene3D" id="3.90.1480.20">
    <property type="entry name" value="Glycosyl transferase family 29"/>
    <property type="match status" value="1"/>
</dbReference>
<dbReference type="OrthoDB" id="10430992at2759"/>
<dbReference type="GO" id="GO:0000139">
    <property type="term" value="C:Golgi membrane"/>
    <property type="evidence" value="ECO:0007669"/>
    <property type="project" value="UniProtKB-SubCell"/>
</dbReference>
<keyword evidence="7" id="KW-1133">Transmembrane helix</keyword>
<evidence type="ECO:0000313" key="13">
    <source>
        <dbReference type="EnsemblMetazoa" id="XP_038069763.1"/>
    </source>
</evidence>
<dbReference type="InterPro" id="IPR050943">
    <property type="entry name" value="Glycosyltr_29_Sialyltrsf"/>
</dbReference>
<dbReference type="CDD" id="cd23963">
    <property type="entry name" value="GT29_ST8SIA"/>
    <property type="match status" value="1"/>
</dbReference>
<keyword evidence="6" id="KW-0735">Signal-anchor</keyword>
<organism evidence="13 14">
    <name type="scientific">Patiria miniata</name>
    <name type="common">Bat star</name>
    <name type="synonym">Asterina miniata</name>
    <dbReference type="NCBI Taxonomy" id="46514"/>
    <lineage>
        <taxon>Eukaryota</taxon>
        <taxon>Metazoa</taxon>
        <taxon>Echinodermata</taxon>
        <taxon>Eleutherozoa</taxon>
        <taxon>Asterozoa</taxon>
        <taxon>Asteroidea</taxon>
        <taxon>Valvatacea</taxon>
        <taxon>Valvatida</taxon>
        <taxon>Asterinidae</taxon>
        <taxon>Patiria</taxon>
    </lineage>
</organism>
<evidence type="ECO:0000256" key="3">
    <source>
        <dbReference type="ARBA" id="ARBA00022676"/>
    </source>
</evidence>
<dbReference type="EnsemblMetazoa" id="XM_038213835.1">
    <property type="protein sequence ID" value="XP_038069763.1"/>
    <property type="gene ID" value="LOC119738862"/>
</dbReference>
<sequence length="343" mass="38885">MNLYRALCCGRYDGQQRRIYQERTSTFSLFQARYGSRFTTPELMAAVGKLNATLLKSWSGNQQELDTFRQYLVSALWREGKTYPFYLTKAYIKVGDSLPFYGSGRPQNVSESLWSSLPETPIVRSDRRFQTCSIVGSSGILLGSGCGHEIDKAEFVIRFNVATVSGFKADVGRKTNLTTLNPTYVRNRFGSLQSKANIKAFKAKMEQFRGQGSLLMLPAFGISGFQKISLRVAETLSGGDLMTPVYGDPRHFLAVKSLWQPILNTRKLPTTGLYLLTAAFEFCEHINLFGAWPFEKSPANRNVSYHYHDNVTQSTKHNFHGEFWYMLKMHNSGIIKLQYSDCL</sequence>
<dbReference type="RefSeq" id="XP_038069763.1">
    <property type="nucleotide sequence ID" value="XM_038213835.1"/>
</dbReference>
<dbReference type="GeneID" id="119738862"/>
<accession>A0A914B1H5</accession>
<dbReference type="GO" id="GO:0009311">
    <property type="term" value="P:oligosaccharide metabolic process"/>
    <property type="evidence" value="ECO:0007669"/>
    <property type="project" value="TreeGrafter"/>
</dbReference>
<keyword evidence="8" id="KW-0333">Golgi apparatus</keyword>
<dbReference type="Proteomes" id="UP000887568">
    <property type="component" value="Unplaced"/>
</dbReference>
<keyword evidence="5" id="KW-0812">Transmembrane</keyword>
<keyword evidence="3" id="KW-0328">Glycosyltransferase</keyword>
<evidence type="ECO:0000256" key="4">
    <source>
        <dbReference type="ARBA" id="ARBA00022679"/>
    </source>
</evidence>
<evidence type="ECO:0000256" key="8">
    <source>
        <dbReference type="ARBA" id="ARBA00023034"/>
    </source>
</evidence>
<keyword evidence="4" id="KW-0808">Transferase</keyword>
<dbReference type="InterPro" id="IPR001675">
    <property type="entry name" value="Glyco_trans_29"/>
</dbReference>
<reference evidence="13" key="1">
    <citation type="submission" date="2022-11" db="UniProtKB">
        <authorList>
            <consortium name="EnsemblMetazoa"/>
        </authorList>
    </citation>
    <scope>IDENTIFICATION</scope>
</reference>
<keyword evidence="10" id="KW-1015">Disulfide bond</keyword>
<evidence type="ECO:0000256" key="11">
    <source>
        <dbReference type="ARBA" id="ARBA00023180"/>
    </source>
</evidence>
<evidence type="ECO:0000256" key="7">
    <source>
        <dbReference type="ARBA" id="ARBA00022989"/>
    </source>
</evidence>
<feature type="disulfide bond" evidence="12">
    <location>
        <begin position="132"/>
        <end position="283"/>
    </location>
</feature>
<dbReference type="GO" id="GO:0003828">
    <property type="term" value="F:alpha-N-acetylneuraminate alpha-2,8-sialyltransferase activity"/>
    <property type="evidence" value="ECO:0007669"/>
    <property type="project" value="TreeGrafter"/>
</dbReference>
<evidence type="ECO:0000256" key="9">
    <source>
        <dbReference type="ARBA" id="ARBA00023136"/>
    </source>
</evidence>
<keyword evidence="14" id="KW-1185">Reference proteome</keyword>
<dbReference type="AlphaFoldDB" id="A0A914B1H5"/>
<dbReference type="PANTHER" id="PTHR11987">
    <property type="entry name" value="ALPHA-2,8-SIALYLTRANSFERASE"/>
    <property type="match status" value="1"/>
</dbReference>
<name>A0A914B1H5_PATMI</name>
<dbReference type="Pfam" id="PF00777">
    <property type="entry name" value="Glyco_transf_29"/>
    <property type="match status" value="1"/>
</dbReference>
<dbReference type="InterPro" id="IPR012163">
    <property type="entry name" value="Sialyl_trans"/>
</dbReference>
<dbReference type="OMA" id="RIYQERT"/>
<protein>
    <submittedName>
        <fullName evidence="13">Uncharacterized protein</fullName>
    </submittedName>
</protein>
<dbReference type="InterPro" id="IPR038578">
    <property type="entry name" value="GT29-like_sf"/>
</dbReference>
<evidence type="ECO:0000256" key="6">
    <source>
        <dbReference type="ARBA" id="ARBA00022968"/>
    </source>
</evidence>